<protein>
    <submittedName>
        <fullName evidence="2">Uncharacterized protein</fullName>
    </submittedName>
</protein>
<dbReference type="AlphaFoldDB" id="A0A2I0L721"/>
<evidence type="ECO:0000313" key="2">
    <source>
        <dbReference type="EMBL" id="PKI76499.1"/>
    </source>
</evidence>
<keyword evidence="3" id="KW-1185">Reference proteome</keyword>
<dbReference type="Proteomes" id="UP000233551">
    <property type="component" value="Unassembled WGS sequence"/>
</dbReference>
<evidence type="ECO:0000313" key="3">
    <source>
        <dbReference type="Proteomes" id="UP000233551"/>
    </source>
</evidence>
<sequence length="139" mass="15090">MEPPPCVISSLSLSLFSKRGEITSDSGSSLAATLADEDAGKHEARRRFRQTSGCLLLVISFPPFSLSWMWLSDLALVELEGSRSNSSPLRRLGSLGSLFSKPQAPEPWSNEPRAPEPLGRVRDPGVNPATRFGSPKHDC</sequence>
<gene>
    <name evidence="2" type="ORF">CRG98_003117</name>
</gene>
<name>A0A2I0L721_PUNGR</name>
<reference evidence="2 3" key="1">
    <citation type="submission" date="2017-11" db="EMBL/GenBank/DDBJ databases">
        <title>De-novo sequencing of pomegranate (Punica granatum L.) genome.</title>
        <authorList>
            <person name="Akparov Z."/>
            <person name="Amiraslanov A."/>
            <person name="Hajiyeva S."/>
            <person name="Abbasov M."/>
            <person name="Kaur K."/>
            <person name="Hamwieh A."/>
            <person name="Solovyev V."/>
            <person name="Salamov A."/>
            <person name="Braich B."/>
            <person name="Kosarev P."/>
            <person name="Mahmoud A."/>
            <person name="Hajiyev E."/>
            <person name="Babayeva S."/>
            <person name="Izzatullayeva V."/>
            <person name="Mammadov A."/>
            <person name="Mammadov A."/>
            <person name="Sharifova S."/>
            <person name="Ojaghi J."/>
            <person name="Eynullazada K."/>
            <person name="Bayramov B."/>
            <person name="Abdulazimova A."/>
            <person name="Shahmuradov I."/>
        </authorList>
    </citation>
    <scope>NUCLEOTIDE SEQUENCE [LARGE SCALE GENOMIC DNA]</scope>
    <source>
        <strain evidence="3">cv. AG2017</strain>
        <tissue evidence="2">Leaf</tissue>
    </source>
</reference>
<organism evidence="2 3">
    <name type="scientific">Punica granatum</name>
    <name type="common">Pomegranate</name>
    <dbReference type="NCBI Taxonomy" id="22663"/>
    <lineage>
        <taxon>Eukaryota</taxon>
        <taxon>Viridiplantae</taxon>
        <taxon>Streptophyta</taxon>
        <taxon>Embryophyta</taxon>
        <taxon>Tracheophyta</taxon>
        <taxon>Spermatophyta</taxon>
        <taxon>Magnoliopsida</taxon>
        <taxon>eudicotyledons</taxon>
        <taxon>Gunneridae</taxon>
        <taxon>Pentapetalae</taxon>
        <taxon>rosids</taxon>
        <taxon>malvids</taxon>
        <taxon>Myrtales</taxon>
        <taxon>Lythraceae</taxon>
        <taxon>Punica</taxon>
    </lineage>
</organism>
<dbReference type="EMBL" id="PGOL01000114">
    <property type="protein sequence ID" value="PKI76499.1"/>
    <property type="molecule type" value="Genomic_DNA"/>
</dbReference>
<feature type="region of interest" description="Disordered" evidence="1">
    <location>
        <begin position="95"/>
        <end position="139"/>
    </location>
</feature>
<accession>A0A2I0L721</accession>
<proteinExistence type="predicted"/>
<comment type="caution">
    <text evidence="2">The sequence shown here is derived from an EMBL/GenBank/DDBJ whole genome shotgun (WGS) entry which is preliminary data.</text>
</comment>
<evidence type="ECO:0000256" key="1">
    <source>
        <dbReference type="SAM" id="MobiDB-lite"/>
    </source>
</evidence>